<proteinExistence type="predicted"/>
<dbReference type="Pfam" id="PF25805">
    <property type="entry name" value="IQUB"/>
    <property type="match status" value="1"/>
</dbReference>
<dbReference type="EMBL" id="BRYA01000535">
    <property type="protein sequence ID" value="GMI21773.1"/>
    <property type="molecule type" value="Genomic_DNA"/>
</dbReference>
<dbReference type="Proteomes" id="UP001165065">
    <property type="component" value="Unassembled WGS sequence"/>
</dbReference>
<dbReference type="OrthoDB" id="10265862at2759"/>
<gene>
    <name evidence="2" type="ORF">TrCOL_g7200</name>
</gene>
<reference evidence="3" key="1">
    <citation type="journal article" date="2023" name="Commun. Biol.">
        <title>Genome analysis of Parmales, the sister group of diatoms, reveals the evolutionary specialization of diatoms from phago-mixotrophs to photoautotrophs.</title>
        <authorList>
            <person name="Ban H."/>
            <person name="Sato S."/>
            <person name="Yoshikawa S."/>
            <person name="Yamada K."/>
            <person name="Nakamura Y."/>
            <person name="Ichinomiya M."/>
            <person name="Sato N."/>
            <person name="Blanc-Mathieu R."/>
            <person name="Endo H."/>
            <person name="Kuwata A."/>
            <person name="Ogata H."/>
        </authorList>
    </citation>
    <scope>NUCLEOTIDE SEQUENCE [LARGE SCALE GENOMIC DNA]</scope>
</reference>
<dbReference type="AlphaFoldDB" id="A0A9W7FXI2"/>
<name>A0A9W7FXI2_9STRA</name>
<dbReference type="InterPro" id="IPR000048">
    <property type="entry name" value="IQ_motif_EF-hand-BS"/>
</dbReference>
<dbReference type="InterPro" id="IPR037695">
    <property type="entry name" value="IQUB"/>
</dbReference>
<dbReference type="InterPro" id="IPR057887">
    <property type="entry name" value="IQUB_helical"/>
</dbReference>
<dbReference type="Pfam" id="PF00612">
    <property type="entry name" value="IQ"/>
    <property type="match status" value="1"/>
</dbReference>
<keyword evidence="3" id="KW-1185">Reference proteome</keyword>
<evidence type="ECO:0000313" key="2">
    <source>
        <dbReference type="EMBL" id="GMI21773.1"/>
    </source>
</evidence>
<sequence length="419" mass="48098">MSSSPEVPSSLPPIDTAYPSYVDPNYVMPGEITVSTVLDDGRRSTFNVTIEKLPSDAKKAYLGGYRHKRTGVTYHHGSAQTAAATRVHKDVSNLRNRDTQTYSMITKSTQLVRESGTQMKRKDVHLDDSKDKAVEAKPYFTSNQLLELQRNKTLVIQCYWRGYIARKVAWDRRDEIYQRQLSRLRAKEDAVRQKAEKQKEEIERRMNPRSVKDFEILYNELESWRHAEMAKIRSSGVELGDQKAMVADLLAKETKLLQTIDKLKAKAMKGGRDKKITTMMKNMSQSKKWEMSNGMPVPVETPFTTRAKELSELFLALKGTIKGVDERLDVLLNVKWTVNEFDCALTRDIVELIDREADLLNRGRSQKTLKGLRQRLENLFLQFVETPEFNPEAQRFLKVGDGFEVEPIYKTLAAPSNWA</sequence>
<evidence type="ECO:0000313" key="3">
    <source>
        <dbReference type="Proteomes" id="UP001165065"/>
    </source>
</evidence>
<organism evidence="2 3">
    <name type="scientific">Triparma columacea</name>
    <dbReference type="NCBI Taxonomy" id="722753"/>
    <lineage>
        <taxon>Eukaryota</taxon>
        <taxon>Sar</taxon>
        <taxon>Stramenopiles</taxon>
        <taxon>Ochrophyta</taxon>
        <taxon>Bolidophyceae</taxon>
        <taxon>Parmales</taxon>
        <taxon>Triparmaceae</taxon>
        <taxon>Triparma</taxon>
    </lineage>
</organism>
<dbReference type="PANTHER" id="PTHR21074">
    <property type="entry name" value="IQ AND UBIQUITIN-LIKE DOMAIN-CONTAINING PROTEIN"/>
    <property type="match status" value="1"/>
</dbReference>
<accession>A0A9W7FXI2</accession>
<protein>
    <recommendedName>
        <fullName evidence="1">IQ motif and ubiquitin-like domain-containing protein</fullName>
    </recommendedName>
</protein>
<comment type="caution">
    <text evidence="2">The sequence shown here is derived from an EMBL/GenBank/DDBJ whole genome shotgun (WGS) entry which is preliminary data.</text>
</comment>
<evidence type="ECO:0000259" key="1">
    <source>
        <dbReference type="Pfam" id="PF25805"/>
    </source>
</evidence>
<feature type="domain" description="IQ motif and ubiquitin-like" evidence="1">
    <location>
        <begin position="271"/>
        <end position="400"/>
    </location>
</feature>
<dbReference type="PROSITE" id="PS50096">
    <property type="entry name" value="IQ"/>
    <property type="match status" value="1"/>
</dbReference>
<dbReference type="PANTHER" id="PTHR21074:SF0">
    <property type="entry name" value="IQ AND UBIQUITIN-LIKE DOMAIN-CONTAINING PROTEIN"/>
    <property type="match status" value="1"/>
</dbReference>